<name>A0A918JDD8_9ACTN</name>
<evidence type="ECO:0008006" key="3">
    <source>
        <dbReference type="Google" id="ProtNLM"/>
    </source>
</evidence>
<organism evidence="1 2">
    <name type="scientific">Streptomyces lucensis JCM 4490</name>
    <dbReference type="NCBI Taxonomy" id="1306176"/>
    <lineage>
        <taxon>Bacteria</taxon>
        <taxon>Bacillati</taxon>
        <taxon>Actinomycetota</taxon>
        <taxon>Actinomycetes</taxon>
        <taxon>Kitasatosporales</taxon>
        <taxon>Streptomycetaceae</taxon>
        <taxon>Streptomyces</taxon>
    </lineage>
</organism>
<evidence type="ECO:0000313" key="1">
    <source>
        <dbReference type="EMBL" id="GGW70817.1"/>
    </source>
</evidence>
<dbReference type="PANTHER" id="PTHR43857:SF1">
    <property type="entry name" value="YJGH FAMILY PROTEIN"/>
    <property type="match status" value="1"/>
</dbReference>
<accession>A0A918JDD8</accession>
<comment type="caution">
    <text evidence="1">The sequence shown here is derived from an EMBL/GenBank/DDBJ whole genome shotgun (WGS) entry which is preliminary data.</text>
</comment>
<dbReference type="AlphaFoldDB" id="A0A918JDD8"/>
<dbReference type="SUPFAM" id="SSF55298">
    <property type="entry name" value="YjgF-like"/>
    <property type="match status" value="1"/>
</dbReference>
<gene>
    <name evidence="1" type="ORF">GCM10010503_55200</name>
</gene>
<dbReference type="InterPro" id="IPR006175">
    <property type="entry name" value="YjgF/YER057c/UK114"/>
</dbReference>
<evidence type="ECO:0000313" key="2">
    <source>
        <dbReference type="Proteomes" id="UP000620224"/>
    </source>
</evidence>
<dbReference type="PANTHER" id="PTHR43857">
    <property type="entry name" value="BLR7761 PROTEIN"/>
    <property type="match status" value="1"/>
</dbReference>
<keyword evidence="2" id="KW-1185">Reference proteome</keyword>
<proteinExistence type="predicted"/>
<dbReference type="InterPro" id="IPR035959">
    <property type="entry name" value="RutC-like_sf"/>
</dbReference>
<protein>
    <recommendedName>
        <fullName evidence="3">Acetyltransferase</fullName>
    </recommendedName>
</protein>
<dbReference type="Proteomes" id="UP000620224">
    <property type="component" value="Unassembled WGS sequence"/>
</dbReference>
<sequence length="133" mass="14714">MTERRAILSGSAFEEQIGYARAVVDGDQVHVSGTTGFDYTAMTIPDGVVEQAEQCLRNIEAALTEAGCTFADVVRVRYILPDRADFEPCWPVLRRRFGEVRPAATMLECGLADPRMKIEIEVYARRRAGESAG</sequence>
<dbReference type="EMBL" id="BMUE01000014">
    <property type="protein sequence ID" value="GGW70817.1"/>
    <property type="molecule type" value="Genomic_DNA"/>
</dbReference>
<dbReference type="Pfam" id="PF01042">
    <property type="entry name" value="Ribonuc_L-PSP"/>
    <property type="match status" value="1"/>
</dbReference>
<reference evidence="1" key="1">
    <citation type="journal article" date="2014" name="Int. J. Syst. Evol. Microbiol.">
        <title>Complete genome sequence of Corynebacterium casei LMG S-19264T (=DSM 44701T), isolated from a smear-ripened cheese.</title>
        <authorList>
            <consortium name="US DOE Joint Genome Institute (JGI-PGF)"/>
            <person name="Walter F."/>
            <person name="Albersmeier A."/>
            <person name="Kalinowski J."/>
            <person name="Ruckert C."/>
        </authorList>
    </citation>
    <scope>NUCLEOTIDE SEQUENCE</scope>
    <source>
        <strain evidence="1">JCM 4490</strain>
    </source>
</reference>
<reference evidence="1" key="2">
    <citation type="submission" date="2020-09" db="EMBL/GenBank/DDBJ databases">
        <authorList>
            <person name="Sun Q."/>
            <person name="Ohkuma M."/>
        </authorList>
    </citation>
    <scope>NUCLEOTIDE SEQUENCE</scope>
    <source>
        <strain evidence="1">JCM 4490</strain>
    </source>
</reference>
<dbReference type="Gene3D" id="3.30.1330.40">
    <property type="entry name" value="RutC-like"/>
    <property type="match status" value="1"/>
</dbReference>
<dbReference type="RefSeq" id="WP_190018072.1">
    <property type="nucleotide sequence ID" value="NZ_BMUE01000014.1"/>
</dbReference>
<dbReference type="CDD" id="cd06154">
    <property type="entry name" value="YjgF_YER057c_UK114_like_6"/>
    <property type="match status" value="1"/>
</dbReference>